<dbReference type="Proteomes" id="UP000812966">
    <property type="component" value="Unassembled WGS sequence"/>
</dbReference>
<feature type="region of interest" description="Disordered" evidence="6">
    <location>
        <begin position="154"/>
        <end position="196"/>
    </location>
</feature>
<dbReference type="Gene3D" id="4.10.60.10">
    <property type="entry name" value="Zinc finger, CCHC-type"/>
    <property type="match status" value="2"/>
</dbReference>
<dbReference type="Pfam" id="PF13696">
    <property type="entry name" value="zf-CCHC_2"/>
    <property type="match status" value="2"/>
</dbReference>
<dbReference type="InterPro" id="IPR025829">
    <property type="entry name" value="Zn_knuckle_CX2CX3GHX4C"/>
</dbReference>
<dbReference type="GO" id="GO:0061632">
    <property type="term" value="F:RNA lariat debranching enzyme activator activity"/>
    <property type="evidence" value="ECO:0007669"/>
    <property type="project" value="TreeGrafter"/>
</dbReference>
<dbReference type="InterPro" id="IPR036875">
    <property type="entry name" value="Znf_CCHC_sf"/>
</dbReference>
<feature type="region of interest" description="Disordered" evidence="6">
    <location>
        <begin position="376"/>
        <end position="408"/>
    </location>
</feature>
<proteinExistence type="predicted"/>
<dbReference type="InterPro" id="IPR001878">
    <property type="entry name" value="Znf_CCHC"/>
</dbReference>
<evidence type="ECO:0000256" key="5">
    <source>
        <dbReference type="PROSITE-ProRule" id="PRU00047"/>
    </source>
</evidence>
<dbReference type="OrthoDB" id="444325at2759"/>
<feature type="domain" description="CCHC-type" evidence="7">
    <location>
        <begin position="416"/>
        <end position="431"/>
    </location>
</feature>
<keyword evidence="9" id="KW-1185">Reference proteome</keyword>
<evidence type="ECO:0000256" key="2">
    <source>
        <dbReference type="ARBA" id="ARBA00022723"/>
    </source>
</evidence>
<protein>
    <recommendedName>
        <fullName evidence="7">CCHC-type domain-containing protein</fullName>
    </recommendedName>
</protein>
<evidence type="ECO:0000256" key="6">
    <source>
        <dbReference type="SAM" id="MobiDB-lite"/>
    </source>
</evidence>
<dbReference type="SUPFAM" id="SSF57756">
    <property type="entry name" value="Retrovirus zinc finger-like domains"/>
    <property type="match status" value="1"/>
</dbReference>
<evidence type="ECO:0000256" key="4">
    <source>
        <dbReference type="ARBA" id="ARBA00022833"/>
    </source>
</evidence>
<dbReference type="GO" id="GO:0000398">
    <property type="term" value="P:mRNA splicing, via spliceosome"/>
    <property type="evidence" value="ECO:0007669"/>
    <property type="project" value="TreeGrafter"/>
</dbReference>
<feature type="region of interest" description="Disordered" evidence="6">
    <location>
        <begin position="120"/>
        <end position="140"/>
    </location>
</feature>
<feature type="compositionally biased region" description="Low complexity" evidence="6">
    <location>
        <begin position="243"/>
        <end position="273"/>
    </location>
</feature>
<dbReference type="EMBL" id="JABELV010000111">
    <property type="protein sequence ID" value="KAG7530688.1"/>
    <property type="molecule type" value="Genomic_DNA"/>
</dbReference>
<dbReference type="GO" id="GO:0071014">
    <property type="term" value="C:post-mRNA release spliceosomal complex"/>
    <property type="evidence" value="ECO:0007669"/>
    <property type="project" value="TreeGrafter"/>
</dbReference>
<keyword evidence="3 5" id="KW-0863">Zinc-finger</keyword>
<dbReference type="PANTHER" id="PTHR12072:SF4">
    <property type="entry name" value="CWF19-LIKE PROTEIN 1"/>
    <property type="match status" value="1"/>
</dbReference>
<evidence type="ECO:0000256" key="3">
    <source>
        <dbReference type="ARBA" id="ARBA00022771"/>
    </source>
</evidence>
<dbReference type="InterPro" id="IPR040194">
    <property type="entry name" value="Cwf19-like"/>
</dbReference>
<dbReference type="SMART" id="SM00343">
    <property type="entry name" value="ZnF_C2HC"/>
    <property type="match status" value="2"/>
</dbReference>
<feature type="compositionally biased region" description="Acidic residues" evidence="6">
    <location>
        <begin position="123"/>
        <end position="132"/>
    </location>
</feature>
<feature type="compositionally biased region" description="Polar residues" evidence="6">
    <location>
        <begin position="174"/>
        <end position="196"/>
    </location>
</feature>
<evidence type="ECO:0000256" key="1">
    <source>
        <dbReference type="ARBA" id="ARBA00022664"/>
    </source>
</evidence>
<evidence type="ECO:0000313" key="8">
    <source>
        <dbReference type="EMBL" id="KAG7530688.1"/>
    </source>
</evidence>
<keyword evidence="2" id="KW-0479">Metal-binding</keyword>
<reference evidence="8" key="1">
    <citation type="submission" date="2020-04" db="EMBL/GenBank/DDBJ databases">
        <title>Analysis of mating type loci in Filobasidium floriforme.</title>
        <authorList>
            <person name="Nowrousian M."/>
        </authorList>
    </citation>
    <scope>NUCLEOTIDE SEQUENCE</scope>
    <source>
        <strain evidence="8">CBS 6242</strain>
    </source>
</reference>
<dbReference type="InterPro" id="IPR006768">
    <property type="entry name" value="Cwf19-like_C_dom-1"/>
</dbReference>
<organism evidence="8 9">
    <name type="scientific">Filobasidium floriforme</name>
    <dbReference type="NCBI Taxonomy" id="5210"/>
    <lineage>
        <taxon>Eukaryota</taxon>
        <taxon>Fungi</taxon>
        <taxon>Dikarya</taxon>
        <taxon>Basidiomycota</taxon>
        <taxon>Agaricomycotina</taxon>
        <taxon>Tremellomycetes</taxon>
        <taxon>Filobasidiales</taxon>
        <taxon>Filobasidiaceae</taxon>
        <taxon>Filobasidium</taxon>
    </lineage>
</organism>
<dbReference type="InterPro" id="IPR006767">
    <property type="entry name" value="Cwf19-like_C_dom-2"/>
</dbReference>
<feature type="domain" description="CCHC-type" evidence="7">
    <location>
        <begin position="445"/>
        <end position="460"/>
    </location>
</feature>
<dbReference type="Pfam" id="PF04677">
    <property type="entry name" value="CwfJ_C_1"/>
    <property type="match status" value="1"/>
</dbReference>
<comment type="caution">
    <text evidence="8">The sequence shown here is derived from an EMBL/GenBank/DDBJ whole genome shotgun (WGS) entry which is preliminary data.</text>
</comment>
<evidence type="ECO:0000259" key="7">
    <source>
        <dbReference type="PROSITE" id="PS50158"/>
    </source>
</evidence>
<feature type="region of interest" description="Disordered" evidence="6">
    <location>
        <begin position="243"/>
        <end position="279"/>
    </location>
</feature>
<dbReference type="PANTHER" id="PTHR12072">
    <property type="entry name" value="CWF19, CELL CYCLE CONTROL PROTEIN"/>
    <property type="match status" value="1"/>
</dbReference>
<accession>A0A8K0NPE8</accession>
<keyword evidence="1" id="KW-0507">mRNA processing</keyword>
<gene>
    <name evidence="8" type="ORF">FFLO_04858</name>
</gene>
<dbReference type="PROSITE" id="PS50158">
    <property type="entry name" value="ZF_CCHC"/>
    <property type="match status" value="2"/>
</dbReference>
<name>A0A8K0NPE8_9TREE</name>
<dbReference type="AlphaFoldDB" id="A0A8K0NPE8"/>
<dbReference type="InterPro" id="IPR036265">
    <property type="entry name" value="HIT-like_sf"/>
</dbReference>
<dbReference type="SUPFAM" id="SSF54197">
    <property type="entry name" value="HIT-like"/>
    <property type="match status" value="1"/>
</dbReference>
<dbReference type="GO" id="GO:0008270">
    <property type="term" value="F:zinc ion binding"/>
    <property type="evidence" value="ECO:0007669"/>
    <property type="project" value="UniProtKB-KW"/>
</dbReference>
<dbReference type="GO" id="GO:0003676">
    <property type="term" value="F:nucleic acid binding"/>
    <property type="evidence" value="ECO:0007669"/>
    <property type="project" value="InterPro"/>
</dbReference>
<evidence type="ECO:0000313" key="9">
    <source>
        <dbReference type="Proteomes" id="UP000812966"/>
    </source>
</evidence>
<feature type="compositionally biased region" description="Low complexity" evidence="6">
    <location>
        <begin position="159"/>
        <end position="173"/>
    </location>
</feature>
<dbReference type="Pfam" id="PF04676">
    <property type="entry name" value="CwfJ_C_2"/>
    <property type="match status" value="1"/>
</dbReference>
<feature type="compositionally biased region" description="Basic and acidic residues" evidence="6">
    <location>
        <begin position="398"/>
        <end position="408"/>
    </location>
</feature>
<keyword evidence="4" id="KW-0862">Zinc</keyword>
<sequence>MASKPAPKILAIGSPNSSLKKLVTKITAFQTNYGPFECCVIVGNLFKKNEDGSSLTSDLKFPIPTYFTHPTHPLSPSLSAKLNSGSTPGSPEILPNLIYLGKTGVFKTSSGVGVGFIGGAFTDDNEEGEEGTDSAKSTLSKEDLTSLLTHPNFLAHTLPSTPGSNNPGSSSNSIQVNYNININPTTSGNSNANQGPTLSLAQARAQAQKEQKAKELDAVPSWARGLDVLILGAGTERLLKALPAGSSSSGTATTTTAEATETDSTTTPSASTTLINPPEVDPIISRSRARYILLPSQSDIKTSGYAEGAPFGWAGPAAGGRAGQGQGGREERWTRVVRVDRFAEDDVAGGTVVKGEKGEKKKFFYAFTLPDLTSAPPARPDVVGPNPFNDPRGLKRGHNGEDGEGDGKRMRGDYVCKICNQPGHHIRDCPEKGSKPRPPPPEYTCHRCNQSGHWIQDCPELPAGGAGGKKEIKMLTMDECWFCLANTNCDTRFIAAVQNDTYVALSKGQMIKTGDSKNPPLVPGGAHLLIIPIQHIPNPLLLPEDEARPLLAEINQIKDQVRKTFAKYDAVPVFCDMYRNLARAQHGQIQAVPVPKSRAGELEGMFRKAAKREGWEFEEGDADSLLRGGKGREFIKLDLPNGKSLVHFIQGKFNLQFARQHLADFLGTPERANWQVCQTTDEQVKRDVNAFKKAFTA</sequence>